<dbReference type="InterPro" id="IPR012677">
    <property type="entry name" value="Nucleotide-bd_a/b_plait_sf"/>
</dbReference>
<reference evidence="13 14" key="1">
    <citation type="submission" date="2016-07" db="EMBL/GenBank/DDBJ databases">
        <title>Draft genome of the white-rot fungus Obba rivulosa 3A-2.</title>
        <authorList>
            <consortium name="DOE Joint Genome Institute"/>
            <person name="Miettinen O."/>
            <person name="Riley R."/>
            <person name="Acob R."/>
            <person name="Barry K."/>
            <person name="Cullen D."/>
            <person name="De Vries R."/>
            <person name="Hainaut M."/>
            <person name="Hatakka A."/>
            <person name="Henrissat B."/>
            <person name="Hilden K."/>
            <person name="Kuo R."/>
            <person name="Labutti K."/>
            <person name="Lipzen A."/>
            <person name="Makela M.R."/>
            <person name="Sandor L."/>
            <person name="Spatafora J.W."/>
            <person name="Grigoriev I.V."/>
            <person name="Hibbett D.S."/>
        </authorList>
    </citation>
    <scope>NUCLEOTIDE SEQUENCE [LARGE SCALE GENOMIC DNA]</scope>
    <source>
        <strain evidence="13 14">3A-2</strain>
    </source>
</reference>
<evidence type="ECO:0000256" key="7">
    <source>
        <dbReference type="ARBA" id="ARBA00022833"/>
    </source>
</evidence>
<dbReference type="SMART" id="SM00360">
    <property type="entry name" value="RRM"/>
    <property type="match status" value="1"/>
</dbReference>
<keyword evidence="3" id="KW-0479">Metal-binding</keyword>
<dbReference type="SMART" id="SM00184">
    <property type="entry name" value="RING"/>
    <property type="match status" value="2"/>
</dbReference>
<dbReference type="GO" id="GO:0097039">
    <property type="term" value="P:protein linear polyubiquitination"/>
    <property type="evidence" value="ECO:0007669"/>
    <property type="project" value="TreeGrafter"/>
</dbReference>
<feature type="domain" description="RING-type" evidence="12">
    <location>
        <begin position="528"/>
        <end position="737"/>
    </location>
</feature>
<dbReference type="Pfam" id="PF22191">
    <property type="entry name" value="IBR_1"/>
    <property type="match status" value="1"/>
</dbReference>
<keyword evidence="5 8" id="KW-0863">Zinc-finger</keyword>
<evidence type="ECO:0000313" key="14">
    <source>
        <dbReference type="Proteomes" id="UP000250043"/>
    </source>
</evidence>
<dbReference type="InterPro" id="IPR051628">
    <property type="entry name" value="LUBAC_E3_Ligases"/>
</dbReference>
<dbReference type="Pfam" id="PF13445">
    <property type="entry name" value="zf-RING_UBOX"/>
    <property type="match status" value="1"/>
</dbReference>
<dbReference type="EMBL" id="KV722473">
    <property type="protein sequence ID" value="OCH87766.1"/>
    <property type="molecule type" value="Genomic_DNA"/>
</dbReference>
<dbReference type="GO" id="GO:0000151">
    <property type="term" value="C:ubiquitin ligase complex"/>
    <property type="evidence" value="ECO:0007669"/>
    <property type="project" value="TreeGrafter"/>
</dbReference>
<keyword evidence="2" id="KW-0808">Transferase</keyword>
<dbReference type="Pfam" id="PF01485">
    <property type="entry name" value="IBR"/>
    <property type="match status" value="1"/>
</dbReference>
<dbReference type="CDD" id="cd20335">
    <property type="entry name" value="BRcat_RBR"/>
    <property type="match status" value="1"/>
</dbReference>
<dbReference type="InterPro" id="IPR002867">
    <property type="entry name" value="IBR_dom"/>
</dbReference>
<dbReference type="GO" id="GO:0043161">
    <property type="term" value="P:proteasome-mediated ubiquitin-dependent protein catabolic process"/>
    <property type="evidence" value="ECO:0007669"/>
    <property type="project" value="TreeGrafter"/>
</dbReference>
<keyword evidence="14" id="KW-1185">Reference proteome</keyword>
<dbReference type="GO" id="GO:0008270">
    <property type="term" value="F:zinc ion binding"/>
    <property type="evidence" value="ECO:0007669"/>
    <property type="project" value="UniProtKB-KW"/>
</dbReference>
<dbReference type="InterPro" id="IPR013087">
    <property type="entry name" value="Znf_C2H2_type"/>
</dbReference>
<proteinExistence type="predicted"/>
<evidence type="ECO:0000256" key="9">
    <source>
        <dbReference type="PROSITE-ProRule" id="PRU00176"/>
    </source>
</evidence>
<evidence type="ECO:0000256" key="3">
    <source>
        <dbReference type="ARBA" id="ARBA00022723"/>
    </source>
</evidence>
<evidence type="ECO:0000256" key="4">
    <source>
        <dbReference type="ARBA" id="ARBA00022737"/>
    </source>
</evidence>
<evidence type="ECO:0000256" key="2">
    <source>
        <dbReference type="ARBA" id="ARBA00022679"/>
    </source>
</evidence>
<evidence type="ECO:0000259" key="12">
    <source>
        <dbReference type="PROSITE" id="PS51873"/>
    </source>
</evidence>
<dbReference type="SMART" id="SM00647">
    <property type="entry name" value="IBR"/>
    <property type="match status" value="2"/>
</dbReference>
<dbReference type="GO" id="GO:0004842">
    <property type="term" value="F:ubiquitin-protein transferase activity"/>
    <property type="evidence" value="ECO:0007669"/>
    <property type="project" value="TreeGrafter"/>
</dbReference>
<keyword evidence="6" id="KW-0833">Ubl conjugation pathway</keyword>
<evidence type="ECO:0000256" key="1">
    <source>
        <dbReference type="ARBA" id="ARBA00004906"/>
    </source>
</evidence>
<dbReference type="PROSITE" id="PS50089">
    <property type="entry name" value="ZF_RING_2"/>
    <property type="match status" value="1"/>
</dbReference>
<keyword evidence="4" id="KW-0677">Repeat</keyword>
<dbReference type="Gene3D" id="1.20.120.1750">
    <property type="match status" value="1"/>
</dbReference>
<dbReference type="Proteomes" id="UP000250043">
    <property type="component" value="Unassembled WGS sequence"/>
</dbReference>
<dbReference type="Pfam" id="PF00076">
    <property type="entry name" value="RRM_1"/>
    <property type="match status" value="1"/>
</dbReference>
<dbReference type="InterPro" id="IPR013083">
    <property type="entry name" value="Znf_RING/FYVE/PHD"/>
</dbReference>
<feature type="domain" description="RING-type" evidence="10">
    <location>
        <begin position="532"/>
        <end position="573"/>
    </location>
</feature>
<dbReference type="Gene3D" id="3.30.70.330">
    <property type="match status" value="1"/>
</dbReference>
<evidence type="ECO:0000256" key="6">
    <source>
        <dbReference type="ARBA" id="ARBA00022786"/>
    </source>
</evidence>
<dbReference type="InterPro" id="IPR044066">
    <property type="entry name" value="TRIAD_supradom"/>
</dbReference>
<dbReference type="OrthoDB" id="10009520at2759"/>
<comment type="pathway">
    <text evidence="1">Protein modification; protein ubiquitination.</text>
</comment>
<dbReference type="SUPFAM" id="SSF54928">
    <property type="entry name" value="RNA-binding domain, RBD"/>
    <property type="match status" value="1"/>
</dbReference>
<dbReference type="InterPro" id="IPR001841">
    <property type="entry name" value="Znf_RING"/>
</dbReference>
<dbReference type="PROSITE" id="PS51873">
    <property type="entry name" value="TRIAD"/>
    <property type="match status" value="1"/>
</dbReference>
<gene>
    <name evidence="13" type="ORF">OBBRIDRAFT_735619</name>
</gene>
<dbReference type="InterPro" id="IPR027370">
    <property type="entry name" value="Znf-RING_euk"/>
</dbReference>
<evidence type="ECO:0000256" key="5">
    <source>
        <dbReference type="ARBA" id="ARBA00022771"/>
    </source>
</evidence>
<dbReference type="SUPFAM" id="SSF57850">
    <property type="entry name" value="RING/U-box"/>
    <property type="match status" value="2"/>
</dbReference>
<name>A0A8E2AN67_9APHY</name>
<evidence type="ECO:0000313" key="13">
    <source>
        <dbReference type="EMBL" id="OCH87766.1"/>
    </source>
</evidence>
<evidence type="ECO:0000256" key="8">
    <source>
        <dbReference type="PROSITE-ProRule" id="PRU00175"/>
    </source>
</evidence>
<dbReference type="CDD" id="cd22585">
    <property type="entry name" value="Rcat_RBR_DEAH12-like"/>
    <property type="match status" value="1"/>
</dbReference>
<dbReference type="PANTHER" id="PTHR22770">
    <property type="entry name" value="UBIQUITIN CONJUGATING ENZYME 7 INTERACTING PROTEIN-RELATED"/>
    <property type="match status" value="1"/>
</dbReference>
<keyword evidence="9" id="KW-0694">RNA-binding</keyword>
<evidence type="ECO:0000259" key="11">
    <source>
        <dbReference type="PROSITE" id="PS50102"/>
    </source>
</evidence>
<dbReference type="GO" id="GO:0043130">
    <property type="term" value="F:ubiquitin binding"/>
    <property type="evidence" value="ECO:0007669"/>
    <property type="project" value="TreeGrafter"/>
</dbReference>
<dbReference type="InterPro" id="IPR035979">
    <property type="entry name" value="RBD_domain_sf"/>
</dbReference>
<dbReference type="CDD" id="cd00590">
    <property type="entry name" value="RRM_SF"/>
    <property type="match status" value="1"/>
</dbReference>
<dbReference type="InterPro" id="IPR000504">
    <property type="entry name" value="RRM_dom"/>
</dbReference>
<dbReference type="AlphaFoldDB" id="A0A8E2AN67"/>
<organism evidence="13 14">
    <name type="scientific">Obba rivulosa</name>
    <dbReference type="NCBI Taxonomy" id="1052685"/>
    <lineage>
        <taxon>Eukaryota</taxon>
        <taxon>Fungi</taxon>
        <taxon>Dikarya</taxon>
        <taxon>Basidiomycota</taxon>
        <taxon>Agaricomycotina</taxon>
        <taxon>Agaricomycetes</taxon>
        <taxon>Polyporales</taxon>
        <taxon>Gelatoporiaceae</taxon>
        <taxon>Obba</taxon>
    </lineage>
</organism>
<evidence type="ECO:0000259" key="10">
    <source>
        <dbReference type="PROSITE" id="PS50089"/>
    </source>
</evidence>
<dbReference type="Gene3D" id="3.30.40.10">
    <property type="entry name" value="Zinc/RING finger domain, C3HC4 (zinc finger)"/>
    <property type="match status" value="1"/>
</dbReference>
<keyword evidence="7" id="KW-0862">Zinc</keyword>
<dbReference type="GO" id="GO:0003723">
    <property type="term" value="F:RNA binding"/>
    <property type="evidence" value="ECO:0007669"/>
    <property type="project" value="UniProtKB-UniRule"/>
</dbReference>
<accession>A0A8E2AN67</accession>
<protein>
    <submittedName>
        <fullName evidence="13">Uncharacterized protein</fullName>
    </submittedName>
</protein>
<feature type="domain" description="RRM" evidence="11">
    <location>
        <begin position="61"/>
        <end position="139"/>
    </location>
</feature>
<dbReference type="PANTHER" id="PTHR22770:SF13">
    <property type="entry name" value="RING-TYPE DOMAIN-CONTAINING PROTEIN"/>
    <property type="match status" value="1"/>
</dbReference>
<dbReference type="PROSITE" id="PS50102">
    <property type="entry name" value="RRM"/>
    <property type="match status" value="1"/>
</dbReference>
<dbReference type="PROSITE" id="PS00028">
    <property type="entry name" value="ZINC_FINGER_C2H2_1"/>
    <property type="match status" value="1"/>
</dbReference>
<sequence length="737" mass="81891">MPGADGIPLVPPGLGLEDIQEGSSTHKIKPDTLTIPVLDSTRVTFGPGFEICQLVTGFESRQIFIERLPPDVTSTDLTEELKGFGEIIAVYLPERLREGATNLTARVTFSSHEEAAQAALTLNGESLFNRTVSVRLSSVKSTSLGKGTLRDGDVLLEIPVAQKIAYAGYNTAEEADKAIALANCTELEGSWVTAARHVGLPSIGLFNVRFQGLPPSLKREELTRYGRNEGVTMERLKYESLPNALKCLRKLLEGFGELLSLEIPPGPYKKGVVRGWARFAAARVADNFCRKNSGRTQGWLGDQKLYAHHIRSIAYTLPPDVFDVLEPEIRLLRLFFQESVRGVNIDAVDKRSWLAPSAPVVVKLSARDMPTLTRLKTAFEQLLRGEKLTGRDGEIIWEDFFSLHAGIAFLDVLQKNHPGTMLNRDPRRRTITLFGPADKRAMLGSAILAKVAALRSAKIYILQLPPTIIGFFMSADLLKLQQELGHENIWIDLSKRLLKVRGSEDAYKAAQLAILHVQDPRTRSTRPRSAACPVCLTEVTTPVTLNCGHSWCKACLSLYLKSAIDTKVFPLTCLGDGGRCSHRMPLRIAQELLSPDDFNALTHASFLAYVHTRPSEFHYCPTPDCTQIYRTAPREAILQCPSCLTRICPSCNGEYHENRRCQAEIDSEDQRLFEEWKASHDVKPCPGCKALIERSAGCNHMACTWCNTHICWVCLKTYEKADDVYEHMRSVHGGIGL</sequence>